<evidence type="ECO:0000313" key="1">
    <source>
        <dbReference type="EMBL" id="SAI68914.1"/>
    </source>
</evidence>
<accession>A0A157SEZ1</accession>
<dbReference type="SUPFAM" id="SSF48613">
    <property type="entry name" value="Heme oxygenase-like"/>
    <property type="match status" value="1"/>
</dbReference>
<reference evidence="1 2" key="1">
    <citation type="submission" date="2016-04" db="EMBL/GenBank/DDBJ databases">
        <authorList>
            <consortium name="Pathogen Informatics"/>
        </authorList>
    </citation>
    <scope>NUCLEOTIDE SEQUENCE [LARGE SCALE GENOMIC DNA]</scope>
    <source>
        <strain evidence="1 2">H050680373</strain>
    </source>
</reference>
<dbReference type="OrthoDB" id="793940at2"/>
<dbReference type="STRING" id="288768.SAMEA3906486_02178"/>
<organism evidence="1 2">
    <name type="scientific">Bordetella ansorpii</name>
    <dbReference type="NCBI Taxonomy" id="288768"/>
    <lineage>
        <taxon>Bacteria</taxon>
        <taxon>Pseudomonadati</taxon>
        <taxon>Pseudomonadota</taxon>
        <taxon>Betaproteobacteria</taxon>
        <taxon>Burkholderiales</taxon>
        <taxon>Alcaligenaceae</taxon>
        <taxon>Bordetella</taxon>
    </lineage>
</organism>
<sequence length="230" mass="26125">MLEFWQLADASKTEAEFLADKKLQSLRSLPIESLRRIFVQYRFFTIYYIADMALLVHRLPFGKLRSLLAEFLSEELGEGQAPGAHPQLYDDFLVSVGADASTFDEPLPSNIALLEEISTLVAQESATQGVGLRGLGGECLCQLYLSAMHTHFSKNPQIMAMGDRVDWRFWEIHIGDVDISHRLRLRAAIDEEIARSPAMGYEIRVGYEKSKKAWDQFWTNIFEAEYAQAA</sequence>
<dbReference type="RefSeq" id="WP_066126782.1">
    <property type="nucleotide sequence ID" value="NZ_FKIF01000006.1"/>
</dbReference>
<dbReference type="InterPro" id="IPR016084">
    <property type="entry name" value="Haem_Oase-like_multi-hlx"/>
</dbReference>
<name>A0A157SEZ1_9BORD</name>
<keyword evidence="2" id="KW-1185">Reference proteome</keyword>
<dbReference type="EMBL" id="FKIF01000006">
    <property type="protein sequence ID" value="SAI68914.1"/>
    <property type="molecule type" value="Genomic_DNA"/>
</dbReference>
<proteinExistence type="predicted"/>
<protein>
    <recommendedName>
        <fullName evidence="3">Iron-containing redox enzyme family protein</fullName>
    </recommendedName>
</protein>
<dbReference type="Pfam" id="PF14518">
    <property type="entry name" value="Haem_oxygenas_2"/>
    <property type="match status" value="1"/>
</dbReference>
<evidence type="ECO:0008006" key="3">
    <source>
        <dbReference type="Google" id="ProtNLM"/>
    </source>
</evidence>
<dbReference type="AlphaFoldDB" id="A0A157SEZ1"/>
<evidence type="ECO:0000313" key="2">
    <source>
        <dbReference type="Proteomes" id="UP000076848"/>
    </source>
</evidence>
<dbReference type="Gene3D" id="1.20.910.10">
    <property type="entry name" value="Heme oxygenase-like"/>
    <property type="match status" value="1"/>
</dbReference>
<dbReference type="Proteomes" id="UP000076848">
    <property type="component" value="Unassembled WGS sequence"/>
</dbReference>
<gene>
    <name evidence="1" type="ORF">SAMEA3906486_02178</name>
</gene>